<protein>
    <submittedName>
        <fullName evidence="2">Type II toxin-antitoxin system RelE/ParE family toxin</fullName>
    </submittedName>
</protein>
<accession>A0ABU2D231</accession>
<name>A0ABU2D231_9EURY</name>
<dbReference type="Gene3D" id="3.30.2310.20">
    <property type="entry name" value="RelE-like"/>
    <property type="match status" value="1"/>
</dbReference>
<keyword evidence="3" id="KW-1185">Reference proteome</keyword>
<comment type="caution">
    <text evidence="2">The sequence shown here is derived from an EMBL/GenBank/DDBJ whole genome shotgun (WGS) entry which is preliminary data.</text>
</comment>
<evidence type="ECO:0000313" key="3">
    <source>
        <dbReference type="Proteomes" id="UP001246244"/>
    </source>
</evidence>
<reference evidence="3" key="1">
    <citation type="submission" date="2023-07" db="EMBL/GenBank/DDBJ databases">
        <title>Whole-genome sequencing of a new Methanosarcina sp. Z-7115.</title>
        <authorList>
            <person name="Zhilina T.N."/>
            <person name="Merkel A.Y."/>
        </authorList>
    </citation>
    <scope>NUCLEOTIDE SEQUENCE [LARGE SCALE GENOMIC DNA]</scope>
    <source>
        <strain evidence="3">Z-7115</strain>
    </source>
</reference>
<dbReference type="Proteomes" id="UP001246244">
    <property type="component" value="Unassembled WGS sequence"/>
</dbReference>
<organism evidence="2 3">
    <name type="scientific">Methanosarcina baikalica</name>
    <dbReference type="NCBI Taxonomy" id="3073890"/>
    <lineage>
        <taxon>Archaea</taxon>
        <taxon>Methanobacteriati</taxon>
        <taxon>Methanobacteriota</taxon>
        <taxon>Stenosarchaea group</taxon>
        <taxon>Methanomicrobia</taxon>
        <taxon>Methanosarcinales</taxon>
        <taxon>Methanosarcinaceae</taxon>
        <taxon>Methanosarcina</taxon>
    </lineage>
</organism>
<dbReference type="Pfam" id="PF05016">
    <property type="entry name" value="ParE_toxin"/>
    <property type="match status" value="1"/>
</dbReference>
<proteinExistence type="predicted"/>
<dbReference type="InterPro" id="IPR052747">
    <property type="entry name" value="TA_system_RelE_toxin"/>
</dbReference>
<dbReference type="PANTHER" id="PTHR38813:SF1">
    <property type="entry name" value="TOXIN RELE1-RELATED"/>
    <property type="match status" value="1"/>
</dbReference>
<dbReference type="PANTHER" id="PTHR38813">
    <property type="match status" value="1"/>
</dbReference>
<dbReference type="InterPro" id="IPR007712">
    <property type="entry name" value="RelE/ParE_toxin"/>
</dbReference>
<evidence type="ECO:0000313" key="2">
    <source>
        <dbReference type="EMBL" id="MDR7666037.1"/>
    </source>
</evidence>
<sequence length="87" mass="10406">MFEIFLDTSAKNFIKKLDPKNSQRILKAIEKLAEDPIPHDAKRIYGTSEKLFRIRVGDFRILYRIDYEEIIVIIVSVDSRKRVYRDF</sequence>
<dbReference type="EMBL" id="JAVKPK010000035">
    <property type="protein sequence ID" value="MDR7666037.1"/>
    <property type="molecule type" value="Genomic_DNA"/>
</dbReference>
<dbReference type="InterPro" id="IPR035093">
    <property type="entry name" value="RelE/ParE_toxin_dom_sf"/>
</dbReference>
<gene>
    <name evidence="2" type="ORF">RG963_09675</name>
</gene>
<dbReference type="RefSeq" id="WP_310576061.1">
    <property type="nucleotide sequence ID" value="NZ_JAVKPK010000035.1"/>
</dbReference>
<keyword evidence="1" id="KW-1277">Toxin-antitoxin system</keyword>
<evidence type="ECO:0000256" key="1">
    <source>
        <dbReference type="ARBA" id="ARBA00022649"/>
    </source>
</evidence>
<dbReference type="SUPFAM" id="SSF143011">
    <property type="entry name" value="RelE-like"/>
    <property type="match status" value="1"/>
</dbReference>